<evidence type="ECO:0000313" key="3">
    <source>
        <dbReference type="EMBL" id="KAF6136992.1"/>
    </source>
</evidence>
<protein>
    <recommendedName>
        <fullName evidence="2">DUF4283 domain-containing protein</fullName>
    </recommendedName>
</protein>
<dbReference type="AlphaFoldDB" id="A0A7J7L347"/>
<gene>
    <name evidence="3" type="ORF">GIB67_030756</name>
</gene>
<reference evidence="3 4" key="1">
    <citation type="journal article" date="2020" name="IScience">
        <title>Genome Sequencing of the Endangered Kingdonia uniflora (Circaeasteraceae, Ranunculales) Reveals Potential Mechanisms of Evolutionary Specialization.</title>
        <authorList>
            <person name="Sun Y."/>
            <person name="Deng T."/>
            <person name="Zhang A."/>
            <person name="Moore M.J."/>
            <person name="Landis J.B."/>
            <person name="Lin N."/>
            <person name="Zhang H."/>
            <person name="Zhang X."/>
            <person name="Huang J."/>
            <person name="Zhang X."/>
            <person name="Sun H."/>
            <person name="Wang H."/>
        </authorList>
    </citation>
    <scope>NUCLEOTIDE SEQUENCE [LARGE SCALE GENOMIC DNA]</scope>
    <source>
        <strain evidence="3">TB1705</strain>
        <tissue evidence="3">Leaf</tissue>
    </source>
</reference>
<dbReference type="Proteomes" id="UP000541444">
    <property type="component" value="Unassembled WGS sequence"/>
</dbReference>
<accession>A0A7J7L347</accession>
<proteinExistence type="predicted"/>
<feature type="domain" description="DUF4283" evidence="2">
    <location>
        <begin position="60"/>
        <end position="116"/>
    </location>
</feature>
<dbReference type="InterPro" id="IPR025558">
    <property type="entry name" value="DUF4283"/>
</dbReference>
<sequence>MSEKSTKRSPMKTSEKSSPTSKADVGILSYSEAFLKNTITDERMEDHSVEKTILPFHFVKERIRSLWKIKGALTISMENGVYTSQFGDQQERRRVLEEAPWHLAGKYFLVREWDPYNTISAESIPQSQFG</sequence>
<dbReference type="EMBL" id="JACGCM010002660">
    <property type="protein sequence ID" value="KAF6136992.1"/>
    <property type="molecule type" value="Genomic_DNA"/>
</dbReference>
<name>A0A7J7L347_9MAGN</name>
<dbReference type="OrthoDB" id="1727165at2759"/>
<evidence type="ECO:0000313" key="4">
    <source>
        <dbReference type="Proteomes" id="UP000541444"/>
    </source>
</evidence>
<keyword evidence="4" id="KW-1185">Reference proteome</keyword>
<organism evidence="3 4">
    <name type="scientific">Kingdonia uniflora</name>
    <dbReference type="NCBI Taxonomy" id="39325"/>
    <lineage>
        <taxon>Eukaryota</taxon>
        <taxon>Viridiplantae</taxon>
        <taxon>Streptophyta</taxon>
        <taxon>Embryophyta</taxon>
        <taxon>Tracheophyta</taxon>
        <taxon>Spermatophyta</taxon>
        <taxon>Magnoliopsida</taxon>
        <taxon>Ranunculales</taxon>
        <taxon>Circaeasteraceae</taxon>
        <taxon>Kingdonia</taxon>
    </lineage>
</organism>
<evidence type="ECO:0000256" key="1">
    <source>
        <dbReference type="SAM" id="MobiDB-lite"/>
    </source>
</evidence>
<comment type="caution">
    <text evidence="3">The sequence shown here is derived from an EMBL/GenBank/DDBJ whole genome shotgun (WGS) entry which is preliminary data.</text>
</comment>
<feature type="region of interest" description="Disordered" evidence="1">
    <location>
        <begin position="1"/>
        <end position="24"/>
    </location>
</feature>
<evidence type="ECO:0000259" key="2">
    <source>
        <dbReference type="Pfam" id="PF14111"/>
    </source>
</evidence>
<dbReference type="Pfam" id="PF14111">
    <property type="entry name" value="DUF4283"/>
    <property type="match status" value="1"/>
</dbReference>